<dbReference type="InterPro" id="IPR036102">
    <property type="entry name" value="OsmC/Ohrsf"/>
</dbReference>
<keyword evidence="3" id="KW-1185">Reference proteome</keyword>
<dbReference type="GO" id="GO:0004601">
    <property type="term" value="F:peroxidase activity"/>
    <property type="evidence" value="ECO:0007669"/>
    <property type="project" value="InterPro"/>
</dbReference>
<dbReference type="EnsemblBacteria" id="ABC45017">
    <property type="protein sequence ID" value="ABC45017"/>
    <property type="gene ID" value="SRU_1305"/>
</dbReference>
<dbReference type="HOGENOM" id="CLU_106355_1_0_10"/>
<reference evidence="2 3" key="1">
    <citation type="journal article" date="2005" name="Proc. Natl. Acad. Sci. U.S.A.">
        <title>The genome of Salinibacter ruber: convergence and gene exchange among hyperhalophilic bacteria and archaea.</title>
        <authorList>
            <person name="Mongodin E.F."/>
            <person name="Nelson K.E."/>
            <person name="Daugherty S."/>
            <person name="Deboy R.T."/>
            <person name="Wister J."/>
            <person name="Khouri H."/>
            <person name="Weidman J."/>
            <person name="Walsh D.A."/>
            <person name="Papke R.T."/>
            <person name="Sanchez Perez G."/>
            <person name="Sharma A.K."/>
            <person name="Nesbo C.L."/>
            <person name="MacLeod D."/>
            <person name="Bapteste E."/>
            <person name="Doolittle W.F."/>
            <person name="Charlebois R.L."/>
            <person name="Legault B."/>
            <person name="Rodriguez-Valera F."/>
        </authorList>
    </citation>
    <scope>NUCLEOTIDE SEQUENCE [LARGE SCALE GENOMIC DNA]</scope>
    <source>
        <strain evidence="3">DSM 13855 / CECT 5946 / M31</strain>
    </source>
</reference>
<feature type="region of interest" description="Disordered" evidence="1">
    <location>
        <begin position="1"/>
        <end position="32"/>
    </location>
</feature>
<name>Q2S302_SALRD</name>
<dbReference type="Gene3D" id="3.30.300.20">
    <property type="match status" value="1"/>
</dbReference>
<dbReference type="PANTHER" id="PTHR42830:SF1">
    <property type="entry name" value="OSMOTICALLY INDUCIBLE FAMILY PROTEIN"/>
    <property type="match status" value="1"/>
</dbReference>
<dbReference type="InterPro" id="IPR052707">
    <property type="entry name" value="OsmC_Ohr_Peroxiredoxin"/>
</dbReference>
<organism evidence="2 3">
    <name type="scientific">Salinibacter ruber (strain DSM 13855 / M31)</name>
    <dbReference type="NCBI Taxonomy" id="309807"/>
    <lineage>
        <taxon>Bacteria</taxon>
        <taxon>Pseudomonadati</taxon>
        <taxon>Rhodothermota</taxon>
        <taxon>Rhodothermia</taxon>
        <taxon>Rhodothermales</taxon>
        <taxon>Salinibacteraceae</taxon>
        <taxon>Salinibacter</taxon>
    </lineage>
</organism>
<gene>
    <name evidence="2" type="primary">osmC</name>
    <name evidence="2" type="ordered locus">SRU_1305</name>
</gene>
<evidence type="ECO:0000256" key="1">
    <source>
        <dbReference type="SAM" id="MobiDB-lite"/>
    </source>
</evidence>
<dbReference type="KEGG" id="sru:SRU_1305"/>
<sequence length="155" mass="16036">MTSDIPNHQPTHPSMPTRSADATWTGNLPDGSGTMQLESGAYEGAYSFRSRFEDGDGSNPEELIAAAHAGCYSMALSNVLAEAGHDPESVNTTADVTLQMVEGDPTITGIHLTTEASVPGLDADTFDEHAAAAKEGCPVSKALAGTEITLDASLT</sequence>
<feature type="compositionally biased region" description="Polar residues" evidence="1">
    <location>
        <begin position="1"/>
        <end position="26"/>
    </location>
</feature>
<dbReference type="InterPro" id="IPR003718">
    <property type="entry name" value="OsmC/Ohr_fam"/>
</dbReference>
<dbReference type="GO" id="GO:0006979">
    <property type="term" value="P:response to oxidative stress"/>
    <property type="evidence" value="ECO:0007669"/>
    <property type="project" value="InterPro"/>
</dbReference>
<dbReference type="InterPro" id="IPR019904">
    <property type="entry name" value="Peroxiredoxin_OsmC"/>
</dbReference>
<dbReference type="SUPFAM" id="SSF82784">
    <property type="entry name" value="OsmC-like"/>
    <property type="match status" value="1"/>
</dbReference>
<protein>
    <submittedName>
        <fullName evidence="2">Osmotically inducible protein C</fullName>
    </submittedName>
</protein>
<dbReference type="Pfam" id="PF02566">
    <property type="entry name" value="OsmC"/>
    <property type="match status" value="1"/>
</dbReference>
<dbReference type="OrthoDB" id="9807532at2"/>
<dbReference type="NCBIfam" id="TIGR03562">
    <property type="entry name" value="osmo_induc_OsmC"/>
    <property type="match status" value="1"/>
</dbReference>
<evidence type="ECO:0000313" key="2">
    <source>
        <dbReference type="EMBL" id="ABC45017.1"/>
    </source>
</evidence>
<dbReference type="STRING" id="309807.SRU_1305"/>
<proteinExistence type="predicted"/>
<dbReference type="AlphaFoldDB" id="Q2S302"/>
<dbReference type="InterPro" id="IPR015946">
    <property type="entry name" value="KH_dom-like_a/b"/>
</dbReference>
<dbReference type="PANTHER" id="PTHR42830">
    <property type="entry name" value="OSMOTICALLY INDUCIBLE FAMILY PROTEIN"/>
    <property type="match status" value="1"/>
</dbReference>
<dbReference type="eggNOG" id="COG1764">
    <property type="taxonomic scope" value="Bacteria"/>
</dbReference>
<evidence type="ECO:0000313" key="3">
    <source>
        <dbReference type="Proteomes" id="UP000008674"/>
    </source>
</evidence>
<dbReference type="Proteomes" id="UP000008674">
    <property type="component" value="Chromosome"/>
</dbReference>
<dbReference type="EMBL" id="CP000159">
    <property type="protein sequence ID" value="ABC45017.1"/>
    <property type="molecule type" value="Genomic_DNA"/>
</dbReference>
<accession>Q2S302</accession>